<feature type="transmembrane region" description="Helical" evidence="1">
    <location>
        <begin position="6"/>
        <end position="26"/>
    </location>
</feature>
<reference evidence="2" key="1">
    <citation type="submission" date="2017-02" db="UniProtKB">
        <authorList>
            <consortium name="WormBaseParasite"/>
        </authorList>
    </citation>
    <scope>IDENTIFICATION</scope>
</reference>
<dbReference type="AlphaFoldDB" id="A0A0R3Q3R5"/>
<keyword evidence="1" id="KW-0812">Transmembrane</keyword>
<organism evidence="2">
    <name type="scientific">Brugia timori</name>
    <dbReference type="NCBI Taxonomy" id="42155"/>
    <lineage>
        <taxon>Eukaryota</taxon>
        <taxon>Metazoa</taxon>
        <taxon>Ecdysozoa</taxon>
        <taxon>Nematoda</taxon>
        <taxon>Chromadorea</taxon>
        <taxon>Rhabditida</taxon>
        <taxon>Spirurina</taxon>
        <taxon>Spiruromorpha</taxon>
        <taxon>Filarioidea</taxon>
        <taxon>Onchocercidae</taxon>
        <taxon>Brugia</taxon>
    </lineage>
</organism>
<evidence type="ECO:0000256" key="1">
    <source>
        <dbReference type="SAM" id="Phobius"/>
    </source>
</evidence>
<keyword evidence="1" id="KW-1133">Transmembrane helix</keyword>
<protein>
    <submittedName>
        <fullName evidence="2">Uncharacterized protein</fullName>
    </submittedName>
</protein>
<evidence type="ECO:0000313" key="2">
    <source>
        <dbReference type="WBParaSite" id="BTMF_0000093301-mRNA-1"/>
    </source>
</evidence>
<accession>A0A0R3Q3R5</accession>
<sequence>MITTEHIPKFLLVFKFLLVLTHYFGLNSTKFI</sequence>
<name>A0A0R3Q3R5_9BILA</name>
<proteinExistence type="predicted"/>
<keyword evidence="1" id="KW-0472">Membrane</keyword>
<dbReference type="WBParaSite" id="BTMF_0000093301-mRNA-1">
    <property type="protein sequence ID" value="BTMF_0000093301-mRNA-1"/>
    <property type="gene ID" value="BTMF_0000093301"/>
</dbReference>